<keyword evidence="5 6" id="KW-0472">Membrane</keyword>
<dbReference type="InterPro" id="IPR012681">
    <property type="entry name" value="NCS1"/>
</dbReference>
<feature type="transmembrane region" description="Helical" evidence="6">
    <location>
        <begin position="436"/>
        <end position="457"/>
    </location>
</feature>
<feature type="transmembrane region" description="Helical" evidence="6">
    <location>
        <begin position="169"/>
        <end position="186"/>
    </location>
</feature>
<comment type="similarity">
    <text evidence="2">Belongs to the purine-cytosine permease (2.A.39) family.</text>
</comment>
<dbReference type="NCBIfam" id="TIGR00800">
    <property type="entry name" value="ncs1"/>
    <property type="match status" value="1"/>
</dbReference>
<feature type="transmembrane region" description="Helical" evidence="6">
    <location>
        <begin position="477"/>
        <end position="497"/>
    </location>
</feature>
<accession>A0A420YGT6</accession>
<comment type="subcellular location">
    <subcellularLocation>
        <location evidence="1">Membrane</location>
        <topology evidence="1">Multi-pass membrane protein</topology>
    </subcellularLocation>
</comment>
<evidence type="ECO:0000256" key="6">
    <source>
        <dbReference type="SAM" id="Phobius"/>
    </source>
</evidence>
<feature type="transmembrane region" description="Helical" evidence="6">
    <location>
        <begin position="193"/>
        <end position="215"/>
    </location>
</feature>
<protein>
    <recommendedName>
        <fullName evidence="9">Uracil permease</fullName>
    </recommendedName>
</protein>
<dbReference type="AlphaFoldDB" id="A0A420YGT6"/>
<evidence type="ECO:0000256" key="3">
    <source>
        <dbReference type="ARBA" id="ARBA00022692"/>
    </source>
</evidence>
<feature type="transmembrane region" description="Helical" evidence="6">
    <location>
        <begin position="123"/>
        <end position="149"/>
    </location>
</feature>
<feature type="transmembrane region" description="Helical" evidence="6">
    <location>
        <begin position="326"/>
        <end position="349"/>
    </location>
</feature>
<evidence type="ECO:0008006" key="9">
    <source>
        <dbReference type="Google" id="ProtNLM"/>
    </source>
</evidence>
<dbReference type="EMBL" id="QVQW01000011">
    <property type="protein sequence ID" value="RKU47066.1"/>
    <property type="molecule type" value="Genomic_DNA"/>
</dbReference>
<dbReference type="Proteomes" id="UP000275385">
    <property type="component" value="Unassembled WGS sequence"/>
</dbReference>
<dbReference type="CDD" id="cd11482">
    <property type="entry name" value="SLC-NCS1sbd_NRT1-like"/>
    <property type="match status" value="1"/>
</dbReference>
<keyword evidence="8" id="KW-1185">Reference proteome</keyword>
<keyword evidence="3 6" id="KW-0812">Transmembrane</keyword>
<feature type="transmembrane region" description="Helical" evidence="6">
    <location>
        <begin position="370"/>
        <end position="392"/>
    </location>
</feature>
<dbReference type="GO" id="GO:0005886">
    <property type="term" value="C:plasma membrane"/>
    <property type="evidence" value="ECO:0007669"/>
    <property type="project" value="TreeGrafter"/>
</dbReference>
<dbReference type="OrthoDB" id="2018619at2759"/>
<organism evidence="7 8">
    <name type="scientific">Coniochaeta pulveracea</name>
    <dbReference type="NCBI Taxonomy" id="177199"/>
    <lineage>
        <taxon>Eukaryota</taxon>
        <taxon>Fungi</taxon>
        <taxon>Dikarya</taxon>
        <taxon>Ascomycota</taxon>
        <taxon>Pezizomycotina</taxon>
        <taxon>Sordariomycetes</taxon>
        <taxon>Sordariomycetidae</taxon>
        <taxon>Coniochaetales</taxon>
        <taxon>Coniochaetaceae</taxon>
        <taxon>Coniochaeta</taxon>
    </lineage>
</organism>
<dbReference type="InterPro" id="IPR001248">
    <property type="entry name" value="Pur-cyt_permease"/>
</dbReference>
<dbReference type="GO" id="GO:0015205">
    <property type="term" value="F:nucleobase transmembrane transporter activity"/>
    <property type="evidence" value="ECO:0007669"/>
    <property type="project" value="TreeGrafter"/>
</dbReference>
<dbReference type="InterPro" id="IPR045225">
    <property type="entry name" value="Uracil/uridine/allantoin_perm"/>
</dbReference>
<feature type="transmembrane region" description="Helical" evidence="6">
    <location>
        <begin position="276"/>
        <end position="301"/>
    </location>
</feature>
<evidence type="ECO:0000256" key="4">
    <source>
        <dbReference type="ARBA" id="ARBA00022989"/>
    </source>
</evidence>
<name>A0A420YGT6_9PEZI</name>
<dbReference type="Pfam" id="PF02133">
    <property type="entry name" value="Transp_cyt_pur"/>
    <property type="match status" value="1"/>
</dbReference>
<keyword evidence="4 6" id="KW-1133">Transmembrane helix</keyword>
<evidence type="ECO:0000313" key="8">
    <source>
        <dbReference type="Proteomes" id="UP000275385"/>
    </source>
</evidence>
<feature type="transmembrane region" description="Helical" evidence="6">
    <location>
        <begin position="235"/>
        <end position="255"/>
    </location>
</feature>
<comment type="caution">
    <text evidence="7">The sequence shown here is derived from an EMBL/GenBank/DDBJ whole genome shotgun (WGS) entry which is preliminary data.</text>
</comment>
<dbReference type="Gene3D" id="1.10.4160.10">
    <property type="entry name" value="Hydantoin permease"/>
    <property type="match status" value="1"/>
</dbReference>
<dbReference type="PANTHER" id="PTHR30618">
    <property type="entry name" value="NCS1 FAMILY PURINE/PYRIMIDINE TRANSPORTER"/>
    <property type="match status" value="1"/>
</dbReference>
<sequence>MGLTKLKTWARLPSNEQSVSNIWINDDIRPLPPSRRTWTKWTFTSFWTTNQLAISNWQTGAALVAAGLSIWQAMISIILGKCIVAGVAIVNGYVGAEWHIGYPIVSRYVWGIKGQFPLLIQRIILSLVWFAVQSWTGGICIAVILSSIFPSFQHISNVFSESSHLETKQFVGWVLFNVILIPILYIRPEKMKGTLLIFNIISAVTLISMMIYSLAKAHGAGPLLSLGSQPMSSEELGWTITSGVSTVIGSIAVGLTNQPDYSRFARRPGDQVFGQWFSIIIFGALFPLFGCLTASATQAALGEPVWNPPVLAQMWLDNYYTPGARAGAFFAGLGLLVCQVAINTVDNAFSAGMDLAALFSSYLNIRRGAYLGLVLSIALCPWELLSSAAVFISVLSAYSVFLGPVIGIQVCDYWIIRRRRIKLSDLYHNRPEGIYYFWHGFNWRAFVAWVLGFWSQLPGFGAKVTPASVHVSQGWSNIFNLAFLVGFAISFTVFWGLSTVWPPRGLGEVDEYDTFGTFTSDEAARLGVIPGQETTVVEGLAAEEGSERDVGLEKGFKV</sequence>
<proteinExistence type="inferred from homology"/>
<evidence type="ECO:0000256" key="2">
    <source>
        <dbReference type="ARBA" id="ARBA00008974"/>
    </source>
</evidence>
<evidence type="ECO:0000313" key="7">
    <source>
        <dbReference type="EMBL" id="RKU47066.1"/>
    </source>
</evidence>
<evidence type="ECO:0000256" key="5">
    <source>
        <dbReference type="ARBA" id="ARBA00023136"/>
    </source>
</evidence>
<reference evidence="7 8" key="1">
    <citation type="submission" date="2018-08" db="EMBL/GenBank/DDBJ databases">
        <title>Draft genome of the lignicolous fungus Coniochaeta pulveracea.</title>
        <authorList>
            <person name="Borstlap C.J."/>
            <person name="De Witt R.N."/>
            <person name="Botha A."/>
            <person name="Volschenk H."/>
        </authorList>
    </citation>
    <scope>NUCLEOTIDE SEQUENCE [LARGE SCALE GENOMIC DNA]</scope>
    <source>
        <strain evidence="7 8">CAB683</strain>
    </source>
</reference>
<evidence type="ECO:0000256" key="1">
    <source>
        <dbReference type="ARBA" id="ARBA00004141"/>
    </source>
</evidence>
<dbReference type="PANTHER" id="PTHR30618:SF4">
    <property type="entry name" value="ALLANTOIN PERMEASE"/>
    <property type="match status" value="1"/>
</dbReference>
<gene>
    <name evidence="7" type="ORF">DL546_009025</name>
</gene>
<feature type="transmembrane region" description="Helical" evidence="6">
    <location>
        <begin position="398"/>
        <end position="416"/>
    </location>
</feature>